<dbReference type="RefSeq" id="WP_078814086.1">
    <property type="nucleotide sequence ID" value="NZ_FUYE01000009.1"/>
</dbReference>
<evidence type="ECO:0008006" key="4">
    <source>
        <dbReference type="Google" id="ProtNLM"/>
    </source>
</evidence>
<dbReference type="OrthoDB" id="192595at2"/>
<dbReference type="Proteomes" id="UP000190774">
    <property type="component" value="Unassembled WGS sequence"/>
</dbReference>
<reference evidence="3" key="1">
    <citation type="submission" date="2017-02" db="EMBL/GenBank/DDBJ databases">
        <authorList>
            <person name="Varghese N."/>
            <person name="Submissions S."/>
        </authorList>
    </citation>
    <scope>NUCLEOTIDE SEQUENCE [LARGE SCALE GENOMIC DNA]</scope>
    <source>
        <strain evidence="3">ATCC 700200</strain>
    </source>
</reference>
<accession>A0A1T4YC76</accession>
<proteinExistence type="predicted"/>
<evidence type="ECO:0000256" key="1">
    <source>
        <dbReference type="SAM" id="Phobius"/>
    </source>
</evidence>
<evidence type="ECO:0000313" key="3">
    <source>
        <dbReference type="Proteomes" id="UP000190774"/>
    </source>
</evidence>
<dbReference type="Pfam" id="PF04306">
    <property type="entry name" value="DUF456"/>
    <property type="match status" value="1"/>
</dbReference>
<evidence type="ECO:0000313" key="2">
    <source>
        <dbReference type="EMBL" id="SKA99320.1"/>
    </source>
</evidence>
<feature type="transmembrane region" description="Helical" evidence="1">
    <location>
        <begin position="72"/>
        <end position="94"/>
    </location>
</feature>
<feature type="transmembrane region" description="Helical" evidence="1">
    <location>
        <begin position="23"/>
        <end position="42"/>
    </location>
</feature>
<keyword evidence="1" id="KW-1133">Transmembrane helix</keyword>
<dbReference type="AlphaFoldDB" id="A0A1T4YC76"/>
<keyword evidence="1" id="KW-0812">Transmembrane</keyword>
<protein>
    <recommendedName>
        <fullName evidence="4">DUF456 domain-containing protein</fullName>
    </recommendedName>
</protein>
<sequence length="181" mass="19386">MDWLAQTWEAFVQFFQNIPFEVLGVWTLTTCLLLVGVIGSVVPLLPGPLLLFLAGVIHTFLLPEAGMSWQGIVILALLLVLAYVVDMAAGALGARWFGASRWGISGVFVGGIVGLFFAPLGFILGPLAGGLIFELLFAKKRMAPAVKSTWGTLLGTGAGLIARLFISLLMVATVLVDILWW</sequence>
<feature type="transmembrane region" description="Helical" evidence="1">
    <location>
        <begin position="49"/>
        <end position="66"/>
    </location>
</feature>
<keyword evidence="3" id="KW-1185">Reference proteome</keyword>
<name>A0A1T4YC76_9BACT</name>
<dbReference type="STRING" id="48467.SAMN02745166_02905"/>
<keyword evidence="1" id="KW-0472">Membrane</keyword>
<feature type="transmembrane region" description="Helical" evidence="1">
    <location>
        <begin position="106"/>
        <end position="133"/>
    </location>
</feature>
<dbReference type="PANTHER" id="PTHR39165:SF1">
    <property type="entry name" value="DUF456 DOMAIN-CONTAINING PROTEIN"/>
    <property type="match status" value="1"/>
</dbReference>
<feature type="transmembrane region" description="Helical" evidence="1">
    <location>
        <begin position="153"/>
        <end position="180"/>
    </location>
</feature>
<organism evidence="2 3">
    <name type="scientific">Prosthecobacter debontii</name>
    <dbReference type="NCBI Taxonomy" id="48467"/>
    <lineage>
        <taxon>Bacteria</taxon>
        <taxon>Pseudomonadati</taxon>
        <taxon>Verrucomicrobiota</taxon>
        <taxon>Verrucomicrobiia</taxon>
        <taxon>Verrucomicrobiales</taxon>
        <taxon>Verrucomicrobiaceae</taxon>
        <taxon>Prosthecobacter</taxon>
    </lineage>
</organism>
<dbReference type="PANTHER" id="PTHR39165">
    <property type="entry name" value="IG HYPOTHETICAL 17883"/>
    <property type="match status" value="1"/>
</dbReference>
<dbReference type="InterPro" id="IPR007403">
    <property type="entry name" value="DUF456"/>
</dbReference>
<dbReference type="EMBL" id="FUYE01000009">
    <property type="protein sequence ID" value="SKA99320.1"/>
    <property type="molecule type" value="Genomic_DNA"/>
</dbReference>
<gene>
    <name evidence="2" type="ORF">SAMN02745166_02905</name>
</gene>